<keyword evidence="2" id="KW-0238">DNA-binding</keyword>
<keyword evidence="6" id="KW-1185">Reference proteome</keyword>
<gene>
    <name evidence="5" type="ORF">DBO86_22945</name>
</gene>
<keyword evidence="3" id="KW-0804">Transcription</keyword>
<evidence type="ECO:0000256" key="1">
    <source>
        <dbReference type="ARBA" id="ARBA00023015"/>
    </source>
</evidence>
<comment type="caution">
    <text evidence="5">The sequence shown here is derived from an EMBL/GenBank/DDBJ whole genome shotgun (WGS) entry which is preliminary data.</text>
</comment>
<dbReference type="Pfam" id="PF00717">
    <property type="entry name" value="Peptidase_S24"/>
    <property type="match status" value="1"/>
</dbReference>
<organism evidence="5 6">
    <name type="scientific">Ectopseudomonas oleovorans</name>
    <name type="common">Pseudomonas oleovorans</name>
    <dbReference type="NCBI Taxonomy" id="301"/>
    <lineage>
        <taxon>Bacteria</taxon>
        <taxon>Pseudomonadati</taxon>
        <taxon>Pseudomonadota</taxon>
        <taxon>Gammaproteobacteria</taxon>
        <taxon>Pseudomonadales</taxon>
        <taxon>Pseudomonadaceae</taxon>
        <taxon>Ectopseudomonas</taxon>
    </lineage>
</organism>
<proteinExistence type="predicted"/>
<dbReference type="GO" id="GO:0003677">
    <property type="term" value="F:DNA binding"/>
    <property type="evidence" value="ECO:0007669"/>
    <property type="project" value="UniProtKB-KW"/>
</dbReference>
<dbReference type="Gene3D" id="1.10.260.40">
    <property type="entry name" value="lambda repressor-like DNA-binding domains"/>
    <property type="match status" value="1"/>
</dbReference>
<dbReference type="AlphaFoldDB" id="A0A2T5PGI5"/>
<dbReference type="EMBL" id="QASO01000129">
    <property type="protein sequence ID" value="PTU76856.1"/>
    <property type="molecule type" value="Genomic_DNA"/>
</dbReference>
<dbReference type="SMART" id="SM00530">
    <property type="entry name" value="HTH_XRE"/>
    <property type="match status" value="1"/>
</dbReference>
<accession>A0A2T5PGI5</accession>
<protein>
    <submittedName>
        <fullName evidence="5">Peptidase</fullName>
    </submittedName>
</protein>
<dbReference type="CDD" id="cd06529">
    <property type="entry name" value="S24_LexA-like"/>
    <property type="match status" value="1"/>
</dbReference>
<reference evidence="5 6" key="1">
    <citation type="submission" date="2018-04" db="EMBL/GenBank/DDBJ databases">
        <title>Pseudomonas sp. nov., isolated from mangrove soil.</title>
        <authorList>
            <person name="Chen C."/>
        </authorList>
    </citation>
    <scope>NUCLEOTIDE SEQUENCE [LARGE SCALE GENOMIC DNA]</scope>
    <source>
        <strain evidence="5 6">JCM 14246</strain>
    </source>
</reference>
<dbReference type="Gene3D" id="2.10.109.10">
    <property type="entry name" value="Umud Fragment, subunit A"/>
    <property type="match status" value="1"/>
</dbReference>
<sequence length="246" mass="27023">MDTHKHSGERLRAYLQEKGIRYATFAAMLGVDPQNVNNWFSRGVPANKHRDVCKQLGLSFEWLLDGTLPKEASWGGASTTTVGASAQAEITGSVEEWSDDTPLDDDTVALPFLKEVELAAGSGLTAVERSSNKQLRFGKYSLKKEGVQAEHAVAVTVRGNSMEPVLPDGATVAVNTIDKTITDGKTYAINHAGQLRVKLLYRLPGGGLRIRSYNRDEHPDEEYTPAQVQEQEISVIGRVFWGAMFF</sequence>
<evidence type="ECO:0000256" key="2">
    <source>
        <dbReference type="ARBA" id="ARBA00023125"/>
    </source>
</evidence>
<keyword evidence="1" id="KW-0805">Transcription regulation</keyword>
<dbReference type="InterPro" id="IPR001387">
    <property type="entry name" value="Cro/C1-type_HTH"/>
</dbReference>
<evidence type="ECO:0000259" key="4">
    <source>
        <dbReference type="SMART" id="SM00530"/>
    </source>
</evidence>
<dbReference type="InterPro" id="IPR039418">
    <property type="entry name" value="LexA-like"/>
</dbReference>
<dbReference type="InterPro" id="IPR010982">
    <property type="entry name" value="Lambda_DNA-bd_dom_sf"/>
</dbReference>
<dbReference type="CDD" id="cd00093">
    <property type="entry name" value="HTH_XRE"/>
    <property type="match status" value="1"/>
</dbReference>
<evidence type="ECO:0000313" key="5">
    <source>
        <dbReference type="EMBL" id="PTU76856.1"/>
    </source>
</evidence>
<dbReference type="InterPro" id="IPR015927">
    <property type="entry name" value="Peptidase_S24_S26A/B/C"/>
</dbReference>
<dbReference type="Proteomes" id="UP000244052">
    <property type="component" value="Unassembled WGS sequence"/>
</dbReference>
<dbReference type="SUPFAM" id="SSF47413">
    <property type="entry name" value="lambda repressor-like DNA-binding domains"/>
    <property type="match status" value="1"/>
</dbReference>
<evidence type="ECO:0000256" key="3">
    <source>
        <dbReference type="ARBA" id="ARBA00023163"/>
    </source>
</evidence>
<dbReference type="PANTHER" id="PTHR40661">
    <property type="match status" value="1"/>
</dbReference>
<evidence type="ECO:0000313" key="6">
    <source>
        <dbReference type="Proteomes" id="UP000244052"/>
    </source>
</evidence>
<name>A0A2T5PGI5_ECTOL</name>
<dbReference type="InterPro" id="IPR036286">
    <property type="entry name" value="LexA/Signal_pep-like_sf"/>
</dbReference>
<dbReference type="PANTHER" id="PTHR40661:SF2">
    <property type="entry name" value="HTH-TYPE TRANSCRIPTIONAL REGULATOR PRTR"/>
    <property type="match status" value="1"/>
</dbReference>
<dbReference type="SUPFAM" id="SSF51306">
    <property type="entry name" value="LexA/Signal peptidase"/>
    <property type="match status" value="1"/>
</dbReference>
<feature type="domain" description="HTH cro/C1-type" evidence="4">
    <location>
        <begin position="10"/>
        <end position="63"/>
    </location>
</feature>